<evidence type="ECO:0000313" key="1">
    <source>
        <dbReference type="EMBL" id="ESU39649.1"/>
    </source>
</evidence>
<accession>V6TM06</accession>
<dbReference type="GO" id="GO:0003746">
    <property type="term" value="F:translation elongation factor activity"/>
    <property type="evidence" value="ECO:0007669"/>
    <property type="project" value="UniProtKB-KW"/>
</dbReference>
<reference evidence="1 2" key="2">
    <citation type="journal article" date="2013" name="Genome Biol. Evol.">
        <title>Genome sequencing of Giardia lamblia genotypes A2 and B isolates (DH and GS) and comparative analysis with the genomes of genotypes A1 and E (WB and Pig).</title>
        <authorList>
            <person name="Adam R.D."/>
            <person name="Dahlstrom E.W."/>
            <person name="Martens C.A."/>
            <person name="Bruno D.P."/>
            <person name="Barbian K.D."/>
            <person name="Ricklefs S.M."/>
            <person name="Hernandez M.M."/>
            <person name="Narla N.P."/>
            <person name="Patel R.B."/>
            <person name="Porcella S.F."/>
            <person name="Nash T.E."/>
        </authorList>
    </citation>
    <scope>NUCLEOTIDE SEQUENCE [LARGE SCALE GENOMIC DNA]</scope>
    <source>
        <strain evidence="1 2">GS</strain>
    </source>
</reference>
<gene>
    <name evidence="1" type="ORF">GSB_150285</name>
</gene>
<comment type="caution">
    <text evidence="1">The sequence shown here is derived from an EMBL/GenBank/DDBJ whole genome shotgun (WGS) entry which is preliminary data.</text>
</comment>
<name>V6TM06_GIAIN</name>
<keyword evidence="1" id="KW-0648">Protein biosynthesis</keyword>
<dbReference type="Proteomes" id="UP000018040">
    <property type="component" value="Unassembled WGS sequence"/>
</dbReference>
<sequence>MYTKPTLQKRSCKRAAHKVCLCTKRGGESTSKDLLRDGT</sequence>
<organism evidence="1 2">
    <name type="scientific">Giardia intestinalis</name>
    <name type="common">Giardia lamblia</name>
    <dbReference type="NCBI Taxonomy" id="5741"/>
    <lineage>
        <taxon>Eukaryota</taxon>
        <taxon>Metamonada</taxon>
        <taxon>Diplomonadida</taxon>
        <taxon>Hexamitidae</taxon>
        <taxon>Giardiinae</taxon>
        <taxon>Giardia</taxon>
    </lineage>
</organism>
<dbReference type="EMBL" id="AHHH01000466">
    <property type="protein sequence ID" value="ESU39649.1"/>
    <property type="molecule type" value="Genomic_DNA"/>
</dbReference>
<proteinExistence type="predicted"/>
<keyword evidence="1" id="KW-0251">Elongation factor</keyword>
<protein>
    <submittedName>
        <fullName evidence="1">Protein Translation Elongation Factor 1B subunit gamma (EF-1Bg)</fullName>
    </submittedName>
</protein>
<reference evidence="2" key="1">
    <citation type="submission" date="2012-02" db="EMBL/GenBank/DDBJ databases">
        <title>Genome sequencing of Giardia lamblia Genotypes A2 and B isolates (DH and GS) and comparative analysis with the genomes of Genotypes A1 and E (WB and Pig).</title>
        <authorList>
            <person name="Adam R."/>
            <person name="Dahlstrom E."/>
            <person name="Martens C."/>
            <person name="Bruno D."/>
            <person name="Barbian K."/>
            <person name="Porcella S.F."/>
            <person name="Nash T."/>
        </authorList>
    </citation>
    <scope>NUCLEOTIDE SEQUENCE</scope>
    <source>
        <strain evidence="2">GS</strain>
    </source>
</reference>
<dbReference type="AlphaFoldDB" id="V6TM06"/>
<evidence type="ECO:0000313" key="2">
    <source>
        <dbReference type="Proteomes" id="UP000018040"/>
    </source>
</evidence>